<keyword evidence="2" id="KW-0732">Signal</keyword>
<comment type="similarity">
    <text evidence="1">Belongs to the glycosyltransferase 47 family.</text>
</comment>
<sequence length="382" mass="42064">MARSLCAGALLLFAGFHPGPDGLRTCSGEFIEDFAEKSNTKTFHILLGAQGSQGDSARLLSTNLQKDAVQHNVAFDFTSVTSSARQLASQLDGSVRIYVHKVPDCAGERVLDKYTSDRGMGGSFGWSKALQMHALHMKSVHRAWYLISSEMAEAILDSGALVDDPADATMFYIPAFFGLIIEEYIDGDKDPEAINCLAQAWDLPDDIFLRNAGYDHFFVAGTAHPYNLCSTMECDITIYHPYAVNIGHPEFTFHPGKAYGWLQYVIVPFPITLDCNLVSQLTSPGRKRPLAVAFVGSENSRVRHLFKIAAEDPRWRFHNDTRIHVRVLPDEGLGEAARRAAFGGDEKGGSSMSIGEIYGSAEFCLVLPGHLYDLGRRAYDAM</sequence>
<dbReference type="OrthoDB" id="444495at2759"/>
<feature type="signal peptide" evidence="2">
    <location>
        <begin position="1"/>
        <end position="22"/>
    </location>
</feature>
<evidence type="ECO:0000313" key="4">
    <source>
        <dbReference type="EMBL" id="CAE8626409.1"/>
    </source>
</evidence>
<dbReference type="PANTHER" id="PTHR11062:SF281">
    <property type="entry name" value="EXOSTOSIN-LIKE 2"/>
    <property type="match status" value="1"/>
</dbReference>
<proteinExistence type="inferred from homology"/>
<accession>A0A813GJ29</accession>
<organism evidence="4 5">
    <name type="scientific">Polarella glacialis</name>
    <name type="common">Dinoflagellate</name>
    <dbReference type="NCBI Taxonomy" id="89957"/>
    <lineage>
        <taxon>Eukaryota</taxon>
        <taxon>Sar</taxon>
        <taxon>Alveolata</taxon>
        <taxon>Dinophyceae</taxon>
        <taxon>Suessiales</taxon>
        <taxon>Suessiaceae</taxon>
        <taxon>Polarella</taxon>
    </lineage>
</organism>
<feature type="domain" description="Exostosin GT47" evidence="3">
    <location>
        <begin position="95"/>
        <end position="382"/>
    </location>
</feature>
<dbReference type="Pfam" id="PF03016">
    <property type="entry name" value="Exostosin_GT47"/>
    <property type="match status" value="1"/>
</dbReference>
<dbReference type="InterPro" id="IPR004263">
    <property type="entry name" value="Exostosin"/>
</dbReference>
<evidence type="ECO:0000256" key="2">
    <source>
        <dbReference type="SAM" id="SignalP"/>
    </source>
</evidence>
<evidence type="ECO:0000313" key="5">
    <source>
        <dbReference type="Proteomes" id="UP000654075"/>
    </source>
</evidence>
<feature type="non-terminal residue" evidence="4">
    <location>
        <position position="382"/>
    </location>
</feature>
<keyword evidence="5" id="KW-1185">Reference proteome</keyword>
<gene>
    <name evidence="4" type="ORF">PGLA1383_LOCUS43341</name>
</gene>
<evidence type="ECO:0000259" key="3">
    <source>
        <dbReference type="Pfam" id="PF03016"/>
    </source>
</evidence>
<name>A0A813GJ29_POLGL</name>
<reference evidence="4" key="1">
    <citation type="submission" date="2021-02" db="EMBL/GenBank/DDBJ databases">
        <authorList>
            <person name="Dougan E. K."/>
            <person name="Rhodes N."/>
            <person name="Thang M."/>
            <person name="Chan C."/>
        </authorList>
    </citation>
    <scope>NUCLEOTIDE SEQUENCE</scope>
</reference>
<dbReference type="AlphaFoldDB" id="A0A813GJ29"/>
<comment type="caution">
    <text evidence="4">The sequence shown here is derived from an EMBL/GenBank/DDBJ whole genome shotgun (WGS) entry which is preliminary data.</text>
</comment>
<dbReference type="InterPro" id="IPR040911">
    <property type="entry name" value="Exostosin_GT47"/>
</dbReference>
<dbReference type="EMBL" id="CAJNNV010028968">
    <property type="protein sequence ID" value="CAE8626409.1"/>
    <property type="molecule type" value="Genomic_DNA"/>
</dbReference>
<feature type="chain" id="PRO_5032577432" description="Exostosin GT47 domain-containing protein" evidence="2">
    <location>
        <begin position="23"/>
        <end position="382"/>
    </location>
</feature>
<dbReference type="GO" id="GO:0016757">
    <property type="term" value="F:glycosyltransferase activity"/>
    <property type="evidence" value="ECO:0007669"/>
    <property type="project" value="InterPro"/>
</dbReference>
<dbReference type="PANTHER" id="PTHR11062">
    <property type="entry name" value="EXOSTOSIN HEPARAN SULFATE GLYCOSYLTRANSFERASE -RELATED"/>
    <property type="match status" value="1"/>
</dbReference>
<evidence type="ECO:0000256" key="1">
    <source>
        <dbReference type="ARBA" id="ARBA00010271"/>
    </source>
</evidence>
<dbReference type="Proteomes" id="UP000654075">
    <property type="component" value="Unassembled WGS sequence"/>
</dbReference>
<protein>
    <recommendedName>
        <fullName evidence="3">Exostosin GT47 domain-containing protein</fullName>
    </recommendedName>
</protein>